<feature type="compositionally biased region" description="Polar residues" evidence="4">
    <location>
        <begin position="204"/>
        <end position="217"/>
    </location>
</feature>
<keyword evidence="1" id="KW-0479">Metal-binding</keyword>
<evidence type="ECO:0000313" key="8">
    <source>
        <dbReference type="WBParaSite" id="TCONS_00015495.p1"/>
    </source>
</evidence>
<dbReference type="GO" id="GO:0008270">
    <property type="term" value="F:zinc ion binding"/>
    <property type="evidence" value="ECO:0007669"/>
    <property type="project" value="UniProtKB-KW"/>
</dbReference>
<evidence type="ECO:0000256" key="4">
    <source>
        <dbReference type="SAM" id="MobiDB-lite"/>
    </source>
</evidence>
<dbReference type="WBParaSite" id="SSTP_0000474500.1">
    <property type="protein sequence ID" value="SSTP_0000474500.1"/>
    <property type="gene ID" value="SSTP_0000474500"/>
</dbReference>
<dbReference type="STRING" id="6248.A0A0K0E5G0"/>
<evidence type="ECO:0000256" key="2">
    <source>
        <dbReference type="ARBA" id="ARBA00022771"/>
    </source>
</evidence>
<dbReference type="SUPFAM" id="SSF57903">
    <property type="entry name" value="FYVE/PHD zinc finger"/>
    <property type="match status" value="2"/>
</dbReference>
<dbReference type="SMART" id="SM00249">
    <property type="entry name" value="PHD"/>
    <property type="match status" value="2"/>
</dbReference>
<dbReference type="PROSITE" id="PS01359">
    <property type="entry name" value="ZF_PHD_1"/>
    <property type="match status" value="1"/>
</dbReference>
<evidence type="ECO:0000256" key="1">
    <source>
        <dbReference type="ARBA" id="ARBA00022723"/>
    </source>
</evidence>
<dbReference type="AlphaFoldDB" id="A0A0K0E5G0"/>
<dbReference type="WBParaSite" id="TCONS_00015495.p1">
    <property type="protein sequence ID" value="TCONS_00015495.p1"/>
    <property type="gene ID" value="XLOC_009895"/>
</dbReference>
<dbReference type="InterPro" id="IPR019786">
    <property type="entry name" value="Zinc_finger_PHD-type_CS"/>
</dbReference>
<dbReference type="InterPro" id="IPR011011">
    <property type="entry name" value="Znf_FYVE_PHD"/>
</dbReference>
<dbReference type="InterPro" id="IPR013083">
    <property type="entry name" value="Znf_RING/FYVE/PHD"/>
</dbReference>
<evidence type="ECO:0000313" key="7">
    <source>
        <dbReference type="WBParaSite" id="SSTP_0000474500.1"/>
    </source>
</evidence>
<reference evidence="7" key="1">
    <citation type="submission" date="2015-08" db="UniProtKB">
        <authorList>
            <consortium name="WormBaseParasite"/>
        </authorList>
    </citation>
    <scope>IDENTIFICATION</scope>
</reference>
<accession>A0A0K0E5G0</accession>
<evidence type="ECO:0000259" key="5">
    <source>
        <dbReference type="SMART" id="SM00249"/>
    </source>
</evidence>
<dbReference type="Gene3D" id="3.30.40.10">
    <property type="entry name" value="Zinc/RING finger domain, C3HC4 (zinc finger)"/>
    <property type="match status" value="2"/>
</dbReference>
<name>A0A0K0E5G0_STRER</name>
<organism evidence="7">
    <name type="scientific">Strongyloides stercoralis</name>
    <name type="common">Threadworm</name>
    <dbReference type="NCBI Taxonomy" id="6248"/>
    <lineage>
        <taxon>Eukaryota</taxon>
        <taxon>Metazoa</taxon>
        <taxon>Ecdysozoa</taxon>
        <taxon>Nematoda</taxon>
        <taxon>Chromadorea</taxon>
        <taxon>Rhabditida</taxon>
        <taxon>Tylenchina</taxon>
        <taxon>Panagrolaimomorpha</taxon>
        <taxon>Strongyloidoidea</taxon>
        <taxon>Strongyloididae</taxon>
        <taxon>Strongyloides</taxon>
    </lineage>
</organism>
<feature type="domain" description="Zinc finger PHD-type" evidence="5">
    <location>
        <begin position="486"/>
        <end position="533"/>
    </location>
</feature>
<feature type="domain" description="Zinc finger PHD-type" evidence="5">
    <location>
        <begin position="335"/>
        <end position="381"/>
    </location>
</feature>
<sequence>MSKGSNKKLKLKLTDNKCLQKLNEKKNCGKDNESFILNKDLDDPNWKFSHILSKPGPSNIIHDRDEILNISKESLYERVKKRTRNVVSKYVDSSCVEEPVKKNIDNSVNISKKKKTENLISNKGDNKNIKRTYKQAKNEEPEEIQNETVIKNKRECKKRSLSVCNNVKTIKNDFQSSDEVNAKKKNVIKKVTKKQTLKNKAKNDSPSQVTSTNNNKIQENDREDSILQEQQYIDINVENIISGKRKRKAVHTYDINVLTTYNDVAKKETVAKKKANQGQKKFYCYIDSLLKKNIIDSKVAEEFKKLCIKNIKIPKQQGYFNDCVVKEDEKGGIPPCVVCNEISDVVLRCRWCKDAYHWVCYPIRLFKYTFPKRPWRCINCHLKNVTKKEISDIKKILRIEKSLIKKTECTKKLNFFDKLNNNINIYLKLQKRNGNAKMKYYNLFVNVIDKSPCDFDDESFSDSSDDEEWYRNSLYPNGLNGSLKNCCFLCLKPETETKHIMKCSFCRGQYHCDCLTPPFCYAPLDDFNCGYHINESKKEPNLLSYNRVLDSIDKFNNKGFKNNTEFELEFKNAIKQIEREEGSKPIKRPSNFCRNVPTEVERYYTSQFAKLSQYFDSQDNNFRNNLKKKLENDIYDIFNQYTQLCKWGIIEEDINDESLKNLNDNEMKEDNKELNKQFTITNIFLKYLLKVPLKAFIISKSFSIRYFFYNQLFLGDKDSKLDVKINEFPYNSCFEIKNRRYPVFVNGILIGKDRFSLTPNDNCKCQQYFRLKNVGKAFVPSVVLKSGDIIRIGCCVILFGHA</sequence>
<proteinExistence type="predicted"/>
<keyword evidence="6" id="KW-1185">Reference proteome</keyword>
<evidence type="ECO:0000313" key="6">
    <source>
        <dbReference type="Proteomes" id="UP000035681"/>
    </source>
</evidence>
<evidence type="ECO:0000256" key="3">
    <source>
        <dbReference type="ARBA" id="ARBA00022833"/>
    </source>
</evidence>
<keyword evidence="3" id="KW-0862">Zinc</keyword>
<dbReference type="Proteomes" id="UP000035681">
    <property type="component" value="Unplaced"/>
</dbReference>
<dbReference type="InterPro" id="IPR001965">
    <property type="entry name" value="Znf_PHD"/>
</dbReference>
<protein>
    <submittedName>
        <fullName evidence="7 8">PHD-type domain-containing protein</fullName>
    </submittedName>
</protein>
<keyword evidence="2" id="KW-0863">Zinc-finger</keyword>
<feature type="region of interest" description="Disordered" evidence="4">
    <location>
        <begin position="195"/>
        <end position="223"/>
    </location>
</feature>